<organism evidence="1 3">
    <name type="scientific">Oldenlandia corymbosa var. corymbosa</name>
    <dbReference type="NCBI Taxonomy" id="529605"/>
    <lineage>
        <taxon>Eukaryota</taxon>
        <taxon>Viridiplantae</taxon>
        <taxon>Streptophyta</taxon>
        <taxon>Embryophyta</taxon>
        <taxon>Tracheophyta</taxon>
        <taxon>Spermatophyta</taxon>
        <taxon>Magnoliopsida</taxon>
        <taxon>eudicotyledons</taxon>
        <taxon>Gunneridae</taxon>
        <taxon>Pentapetalae</taxon>
        <taxon>asterids</taxon>
        <taxon>lamiids</taxon>
        <taxon>Gentianales</taxon>
        <taxon>Rubiaceae</taxon>
        <taxon>Rubioideae</taxon>
        <taxon>Spermacoceae</taxon>
        <taxon>Hedyotis-Oldenlandia complex</taxon>
        <taxon>Oldenlandia</taxon>
    </lineage>
</organism>
<sequence length="149" mass="16352">MIEKNQRLVVFTSNSSKDATEGIAYQWKYTVENQNGPEGMVAGKCLNRGESLAMNTTTRSLIVMNYFPDYPSIIGACRENSAPLMDMLNTCYEAAGKRWPNFIVVDFYKKSDGGGAPEAVDKANGQLICARPDILSCRVIQGGGVRTEL</sequence>
<dbReference type="Proteomes" id="UP001161247">
    <property type="component" value="Chromosome 4"/>
</dbReference>
<dbReference type="InterPro" id="IPR017946">
    <property type="entry name" value="PLC-like_Pdiesterase_TIM-brl"/>
</dbReference>
<accession>A0AAV1D2D5</accession>
<dbReference type="AlphaFoldDB" id="A0AAV1D2D5"/>
<dbReference type="EMBL" id="OX459121">
    <property type="protein sequence ID" value="CAI9101920.1"/>
    <property type="molecule type" value="Genomic_DNA"/>
</dbReference>
<name>A0AAV1D2D5_OLDCO</name>
<gene>
    <name evidence="1" type="ORF">OLC1_LOCUS11387</name>
</gene>
<dbReference type="SUPFAM" id="SSF51695">
    <property type="entry name" value="PLC-like phosphodiesterases"/>
    <property type="match status" value="1"/>
</dbReference>
<reference evidence="1" key="1">
    <citation type="submission" date="2023-03" db="EMBL/GenBank/DDBJ databases">
        <authorList>
            <person name="Julca I."/>
        </authorList>
    </citation>
    <scope>NUCLEOTIDE SEQUENCE</scope>
</reference>
<dbReference type="EMBL" id="OX459121">
    <property type="protein sequence ID" value="CAI9101917.1"/>
    <property type="molecule type" value="Genomic_DNA"/>
</dbReference>
<keyword evidence="3" id="KW-1185">Reference proteome</keyword>
<dbReference type="PANTHER" id="PTHR13593:SF134">
    <property type="entry name" value="F14J22.5 PROTEIN"/>
    <property type="match status" value="1"/>
</dbReference>
<dbReference type="Pfam" id="PF26178">
    <property type="entry name" value="PI-PLC_cat"/>
    <property type="match status" value="1"/>
</dbReference>
<proteinExistence type="predicted"/>
<dbReference type="PANTHER" id="PTHR13593">
    <property type="match status" value="1"/>
</dbReference>
<dbReference type="GO" id="GO:0006629">
    <property type="term" value="P:lipid metabolic process"/>
    <property type="evidence" value="ECO:0007669"/>
    <property type="project" value="InterPro"/>
</dbReference>
<protein>
    <submittedName>
        <fullName evidence="1">OLC1v1000084C1</fullName>
    </submittedName>
    <submittedName>
        <fullName evidence="2">OLC1v1000084C6</fullName>
    </submittedName>
</protein>
<evidence type="ECO:0000313" key="3">
    <source>
        <dbReference type="Proteomes" id="UP001161247"/>
    </source>
</evidence>
<dbReference type="GO" id="GO:0008081">
    <property type="term" value="F:phosphoric diester hydrolase activity"/>
    <property type="evidence" value="ECO:0007669"/>
    <property type="project" value="InterPro"/>
</dbReference>
<evidence type="ECO:0000313" key="2">
    <source>
        <dbReference type="EMBL" id="CAI9101920.1"/>
    </source>
</evidence>
<dbReference type="InterPro" id="IPR051057">
    <property type="entry name" value="PI-PLC_domain"/>
</dbReference>
<evidence type="ECO:0000313" key="1">
    <source>
        <dbReference type="EMBL" id="CAI9101917.1"/>
    </source>
</evidence>